<sequence length="633" mass="69840">MLTAQDLQVFEVFTDHAVLQRDKEHPIWGWTKQNRRVSVSLDGTTVRTKADRDGRWETMLPATEAGGPHTISISDGKQTLTLEDIYFGDVYLLSGQSNMEWRLAQSDPDSTRAGAIADPLIRQVLIDKTSADTPLDHIALNEPWKPGTVDEIADFSGVGAYFAHYLREAGITVPIGLLHSSWGGSRIEPWLSADMLDTDALAQVDSQQAESLSTEDRVRALYRREFPGQGEPPTEDRGAELGYLDDEVDVADWATVELPGAWESRGYTNVDGYFYYRREFTLTEAQAGSGAVLYLGPIDDGDRTYVNGIQVGDTPNAYSTKREYPVGADVLRAGKNTLAIRVFDGGGGGGFMGAPEGMYLRTTTGDVPLNGRYAYRIGEFRIGQGSPNQVPTLLYNAMIAPLRAWPLTGVLWYQGESNAGPGDAEAYADYMRTLVTSWRERFGQAELPFYWVQLANYEAPPSSPDEPGWAVLRASQTAATDLPQTGQAVITDIGEADDIHPKNKWEVGRRLSLHALRDVYGQEVQASSPVATEIQVEGDRAYVMFSEIGTGLMIRGPQEERYPIVKSLSVQDTEGQWHWAIGLLHTSTNRLEVINPAGTGIQAVRYAWFSNPDDANLFSREGLPVTPFELRAD</sequence>
<name>A0ABM9AZB6_9BACT</name>
<dbReference type="SUPFAM" id="SSF52266">
    <property type="entry name" value="SGNH hydrolase"/>
    <property type="match status" value="1"/>
</dbReference>
<keyword evidence="4" id="KW-1185">Reference proteome</keyword>
<keyword evidence="1" id="KW-0378">Hydrolase</keyword>
<organism evidence="3 4">
    <name type="scientific">Neolewinella maritima</name>
    <dbReference type="NCBI Taxonomy" id="1383882"/>
    <lineage>
        <taxon>Bacteria</taxon>
        <taxon>Pseudomonadati</taxon>
        <taxon>Bacteroidota</taxon>
        <taxon>Saprospiria</taxon>
        <taxon>Saprospirales</taxon>
        <taxon>Lewinellaceae</taxon>
        <taxon>Neolewinella</taxon>
    </lineage>
</organism>
<protein>
    <recommendedName>
        <fullName evidence="2">Sialate O-acetylesterase domain-containing protein</fullName>
    </recommendedName>
</protein>
<dbReference type="PANTHER" id="PTHR22901">
    <property type="entry name" value="SIALATE O-ACETYLESTERASE"/>
    <property type="match status" value="1"/>
</dbReference>
<proteinExistence type="predicted"/>
<dbReference type="Proteomes" id="UP000837803">
    <property type="component" value="Unassembled WGS sequence"/>
</dbReference>
<dbReference type="Gene3D" id="2.60.120.260">
    <property type="entry name" value="Galactose-binding domain-like"/>
    <property type="match status" value="1"/>
</dbReference>
<reference evidence="3" key="1">
    <citation type="submission" date="2021-12" db="EMBL/GenBank/DDBJ databases">
        <authorList>
            <person name="Rodrigo-Torres L."/>
            <person name="Arahal R. D."/>
            <person name="Lucena T."/>
        </authorList>
    </citation>
    <scope>NUCLEOTIDE SEQUENCE</scope>
    <source>
        <strain evidence="3">CECT 8419</strain>
    </source>
</reference>
<dbReference type="InterPro" id="IPR036514">
    <property type="entry name" value="SGNH_hydro_sf"/>
</dbReference>
<dbReference type="Gene3D" id="3.40.50.1110">
    <property type="entry name" value="SGNH hydrolase"/>
    <property type="match status" value="2"/>
</dbReference>
<feature type="domain" description="Sialate O-acetylesterase" evidence="2">
    <location>
        <begin position="89"/>
        <end position="210"/>
    </location>
</feature>
<dbReference type="PANTHER" id="PTHR22901:SF0">
    <property type="entry name" value="SIALATE O-ACETYLESTERASE"/>
    <property type="match status" value="1"/>
</dbReference>
<dbReference type="EMBL" id="CAKLPZ010000001">
    <property type="protein sequence ID" value="CAH1000080.1"/>
    <property type="molecule type" value="Genomic_DNA"/>
</dbReference>
<dbReference type="InterPro" id="IPR005181">
    <property type="entry name" value="SASA"/>
</dbReference>
<evidence type="ECO:0000313" key="3">
    <source>
        <dbReference type="EMBL" id="CAH1000080.1"/>
    </source>
</evidence>
<comment type="caution">
    <text evidence="3">The sequence shown here is derived from an EMBL/GenBank/DDBJ whole genome shotgun (WGS) entry which is preliminary data.</text>
</comment>
<gene>
    <name evidence="3" type="ORF">LEM8419_01249</name>
</gene>
<accession>A0ABM9AZB6</accession>
<dbReference type="InterPro" id="IPR008979">
    <property type="entry name" value="Galactose-bd-like_sf"/>
</dbReference>
<evidence type="ECO:0000313" key="4">
    <source>
        <dbReference type="Proteomes" id="UP000837803"/>
    </source>
</evidence>
<dbReference type="InterPro" id="IPR039329">
    <property type="entry name" value="SIAE"/>
</dbReference>
<feature type="domain" description="Sialate O-acetylesterase" evidence="2">
    <location>
        <begin position="393"/>
        <end position="503"/>
    </location>
</feature>
<evidence type="ECO:0000259" key="2">
    <source>
        <dbReference type="Pfam" id="PF03629"/>
    </source>
</evidence>
<dbReference type="SUPFAM" id="SSF49785">
    <property type="entry name" value="Galactose-binding domain-like"/>
    <property type="match status" value="1"/>
</dbReference>
<dbReference type="Pfam" id="PF03629">
    <property type="entry name" value="SASA"/>
    <property type="match status" value="2"/>
</dbReference>
<evidence type="ECO:0000256" key="1">
    <source>
        <dbReference type="ARBA" id="ARBA00022801"/>
    </source>
</evidence>